<sequence length="81" mass="8796">MVTRAKLGNLGGGAVPESQRKRQSRTQEKRNRSGGLSAKAIGAGLLAMIPSIAKSFLKPLFNARDLKCFQILERCQTVLPD</sequence>
<proteinExistence type="predicted"/>
<evidence type="ECO:0000313" key="3">
    <source>
        <dbReference type="Proteomes" id="UP001266305"/>
    </source>
</evidence>
<keyword evidence="3" id="KW-1185">Reference proteome</keyword>
<gene>
    <name evidence="2" type="ORF">P7K49_014081</name>
</gene>
<evidence type="ECO:0000313" key="2">
    <source>
        <dbReference type="EMBL" id="KAK2108916.1"/>
    </source>
</evidence>
<dbReference type="Proteomes" id="UP001266305">
    <property type="component" value="Unassembled WGS sequence"/>
</dbReference>
<dbReference type="EMBL" id="JASSZA010000006">
    <property type="protein sequence ID" value="KAK2108916.1"/>
    <property type="molecule type" value="Genomic_DNA"/>
</dbReference>
<feature type="region of interest" description="Disordered" evidence="1">
    <location>
        <begin position="1"/>
        <end position="35"/>
    </location>
</feature>
<protein>
    <submittedName>
        <fullName evidence="2">Uncharacterized protein</fullName>
    </submittedName>
</protein>
<comment type="caution">
    <text evidence="2">The sequence shown here is derived from an EMBL/GenBank/DDBJ whole genome shotgun (WGS) entry which is preliminary data.</text>
</comment>
<reference evidence="2 3" key="1">
    <citation type="submission" date="2023-05" db="EMBL/GenBank/DDBJ databases">
        <title>B98-5 Cell Line De Novo Hybrid Assembly: An Optical Mapping Approach.</title>
        <authorList>
            <person name="Kananen K."/>
            <person name="Auerbach J.A."/>
            <person name="Kautto E."/>
            <person name="Blachly J.S."/>
        </authorList>
    </citation>
    <scope>NUCLEOTIDE SEQUENCE [LARGE SCALE GENOMIC DNA]</scope>
    <source>
        <strain evidence="2">B95-8</strain>
        <tissue evidence="2">Cell line</tissue>
    </source>
</reference>
<accession>A0ABQ9VHX1</accession>
<evidence type="ECO:0000256" key="1">
    <source>
        <dbReference type="SAM" id="MobiDB-lite"/>
    </source>
</evidence>
<name>A0ABQ9VHX1_SAGOE</name>
<organism evidence="2 3">
    <name type="scientific">Saguinus oedipus</name>
    <name type="common">Cotton-top tamarin</name>
    <name type="synonym">Oedipomidas oedipus</name>
    <dbReference type="NCBI Taxonomy" id="9490"/>
    <lineage>
        <taxon>Eukaryota</taxon>
        <taxon>Metazoa</taxon>
        <taxon>Chordata</taxon>
        <taxon>Craniata</taxon>
        <taxon>Vertebrata</taxon>
        <taxon>Euteleostomi</taxon>
        <taxon>Mammalia</taxon>
        <taxon>Eutheria</taxon>
        <taxon>Euarchontoglires</taxon>
        <taxon>Primates</taxon>
        <taxon>Haplorrhini</taxon>
        <taxon>Platyrrhini</taxon>
        <taxon>Cebidae</taxon>
        <taxon>Callitrichinae</taxon>
        <taxon>Saguinus</taxon>
    </lineage>
</organism>